<dbReference type="InParanoid" id="B9T0I2"/>
<dbReference type="Proteomes" id="UP000008311">
    <property type="component" value="Unassembled WGS sequence"/>
</dbReference>
<sequence length="1475" mass="163716">MLSIENPPPDPSCSCQFPKLITTSSDEPKVDLPNPPLDHHTPLPNFSIRDYVFTARSKDIKKNWPFSLKNLQLCLKHGVKDVLPPFQLLDTAKNLSFKTCTVESCSLEKENTSNFDKEPSRQEKHVLLDSSDDPQLNNKLAESCVDISSCRSGEENDFPSTTTSVSQSEIEYPSTKTEIKSVGKKCRLIVKFGGNSDRNSTEDIASNSTTISETMASKVCPVCKTFSSTSNTTLNAHIDQCLSVESTPKWTADSKLTRPRIKPRKTRLMVDIYCTARPCTLEELDRRNGTSWATVSSLPTQENDKTENNNEGKKQRVSMNYPEDVGDVGPVYIDANGTKLRILSKLNDQSSVSKVGEDIGTRKLLKGDKGIKYISKKKKKRLAEKHQKCLKLAPQSKKIFSHKAHGSQISRDQEECPEEAKNSEKHHWMSKQSKPSDSGTLRPWVCSKRRGFTKKIASQEGHQPVRCNWHLPRDLLVDNGQSFLGNSLAERTHVEKLNYLSENPVSSSRNSVRTDKSIHKLQISNRREQSPGCKKVGNLLEARTSNNPESSSPPMKQIPNQLGSCGTSVYNSCMLQPSKSTRNHASLLKKKTIDTHGDSINASDISCIASSKSSRSAHAIVTKAMKFSSFRRNISVNSQPSGAESMPGKLKKWAALKKSQVRSMKKRDEVLTWHSEVDQQYEIMHDDADNQVEREEMAEKDSLNRITVLQTRQATLCFSHEEEALALRSSRSATHCYDDDMQVDADSSVRIGDDFLQTIDCLDSARKQAHVYAENIVVEPSSKTSDGRSTTSLVKPVDSEFYKLDNSLKVQSNYRGLFCGTEAPADPTEPDFVNDKEMFSADEVGNDMARQHAEMGVELDSEAEQRNSFAEVDPIPIPGPPGSFLPSPRDMGSEDFQGNSSLTTSRVHSSPDQHDVVDGDSSDSPMSAASTISNPSAGFKYSEPSSSLGPYAAQDRIRSTIATAEPSVQSAGVIPQATSTDMERTSFSGEYLKLDRIYIEKGSFAYKNDQPCCCQRKERFNQGVTLNYQESQLLRRRKMASMTGPASGKQMDFNSNLRLADMDVRPELAVPSNCPNSGSEKVVLPVTKPLASPIPFKDSPNTGVRPLARNDSDSASPSASNPVLRLMGKNLMVVNKDEDAPVPLGGIQPHVQNNHHTPQFADFSRPFPGNIQNWECHPLHPTGPQVPVIFGQNSHKVAGQCFDGGLSNSFRSQFDSSVPLHVRLPAGIFQDQHTDYGLATTSMDYHDYNVPSRHNRLKNRLNSSSMDNMEKVIATPDRHCQHSDSSVNPVKEIIIIDDIPESENIVISDGAKYAQGRRESQISYNLNRVHPYNCYQSQEHTPIGKSPMVHGASLHVTPIEPGNTCPIRWGCISEDSGVLQRSPFPAASSSPGHLRSPALHYSPGFSYCSTRLELLPPTRSCQKLLGFQKMTSTAENNGSLIKDRRHKISSWEFRETFVFISDAPDVESHLKQFFF</sequence>
<dbReference type="PANTHER" id="PTHR35767">
    <property type="entry name" value="HAPLESS PROTEIN"/>
    <property type="match status" value="1"/>
</dbReference>
<evidence type="ECO:0000313" key="3">
    <source>
        <dbReference type="Proteomes" id="UP000008311"/>
    </source>
</evidence>
<reference evidence="3" key="1">
    <citation type="journal article" date="2010" name="Nat. Biotechnol.">
        <title>Draft genome sequence of the oilseed species Ricinus communis.</title>
        <authorList>
            <person name="Chan A.P."/>
            <person name="Crabtree J."/>
            <person name="Zhao Q."/>
            <person name="Lorenzi H."/>
            <person name="Orvis J."/>
            <person name="Puiu D."/>
            <person name="Melake-Berhan A."/>
            <person name="Jones K.M."/>
            <person name="Redman J."/>
            <person name="Chen G."/>
            <person name="Cahoon E.B."/>
            <person name="Gedil M."/>
            <person name="Stanke M."/>
            <person name="Haas B.J."/>
            <person name="Wortman J.R."/>
            <person name="Fraser-Liggett C.M."/>
            <person name="Ravel J."/>
            <person name="Rabinowicz P.D."/>
        </authorList>
    </citation>
    <scope>NUCLEOTIDE SEQUENCE [LARGE SCALE GENOMIC DNA]</scope>
    <source>
        <strain evidence="3">cv. Hale</strain>
    </source>
</reference>
<feature type="compositionally biased region" description="Polar residues" evidence="1">
    <location>
        <begin position="430"/>
        <end position="439"/>
    </location>
</feature>
<dbReference type="FunCoup" id="B9T0I2">
    <property type="interactions" value="1542"/>
</dbReference>
<name>B9T0I2_RICCO</name>
<feature type="compositionally biased region" description="Low complexity" evidence="1">
    <location>
        <begin position="1113"/>
        <end position="1122"/>
    </location>
</feature>
<feature type="compositionally biased region" description="Polar residues" evidence="1">
    <location>
        <begin position="292"/>
        <end position="301"/>
    </location>
</feature>
<dbReference type="PANTHER" id="PTHR35767:SF1">
    <property type="entry name" value="HAPLESS PROTEIN"/>
    <property type="match status" value="1"/>
</dbReference>
<proteinExistence type="predicted"/>
<feature type="region of interest" description="Disordered" evidence="1">
    <location>
        <begin position="856"/>
        <end position="941"/>
    </location>
</feature>
<feature type="compositionally biased region" description="Polar residues" evidence="1">
    <location>
        <begin position="922"/>
        <end position="936"/>
    </location>
</feature>
<gene>
    <name evidence="2" type="ORF">RCOM_0301280</name>
</gene>
<feature type="region of interest" description="Disordered" evidence="1">
    <location>
        <begin position="1094"/>
        <end position="1122"/>
    </location>
</feature>
<feature type="region of interest" description="Disordered" evidence="1">
    <location>
        <begin position="400"/>
        <end position="442"/>
    </location>
</feature>
<feature type="region of interest" description="Disordered" evidence="1">
    <location>
        <begin position="292"/>
        <end position="322"/>
    </location>
</feature>
<evidence type="ECO:0000313" key="2">
    <source>
        <dbReference type="EMBL" id="EEF30607.1"/>
    </source>
</evidence>
<accession>B9T0I2</accession>
<keyword evidence="3" id="KW-1185">Reference proteome</keyword>
<dbReference type="Gene3D" id="3.30.160.60">
    <property type="entry name" value="Classic Zinc Finger"/>
    <property type="match status" value="1"/>
</dbReference>
<organism evidence="2 3">
    <name type="scientific">Ricinus communis</name>
    <name type="common">Castor bean</name>
    <dbReference type="NCBI Taxonomy" id="3988"/>
    <lineage>
        <taxon>Eukaryota</taxon>
        <taxon>Viridiplantae</taxon>
        <taxon>Streptophyta</taxon>
        <taxon>Embryophyta</taxon>
        <taxon>Tracheophyta</taxon>
        <taxon>Spermatophyta</taxon>
        <taxon>Magnoliopsida</taxon>
        <taxon>eudicotyledons</taxon>
        <taxon>Gunneridae</taxon>
        <taxon>Pentapetalae</taxon>
        <taxon>rosids</taxon>
        <taxon>fabids</taxon>
        <taxon>Malpighiales</taxon>
        <taxon>Euphorbiaceae</taxon>
        <taxon>Acalyphoideae</taxon>
        <taxon>Acalypheae</taxon>
        <taxon>Ricinus</taxon>
    </lineage>
</organism>
<feature type="compositionally biased region" description="Basic and acidic residues" evidence="1">
    <location>
        <begin position="411"/>
        <end position="427"/>
    </location>
</feature>
<dbReference type="EMBL" id="EQ974306">
    <property type="protein sequence ID" value="EEF30607.1"/>
    <property type="molecule type" value="Genomic_DNA"/>
</dbReference>
<dbReference type="eggNOG" id="ENOG502QS2C">
    <property type="taxonomic scope" value="Eukaryota"/>
</dbReference>
<feature type="compositionally biased region" description="Basic and acidic residues" evidence="1">
    <location>
        <begin position="302"/>
        <end position="314"/>
    </location>
</feature>
<protein>
    <submittedName>
        <fullName evidence="2">Uncharacterized protein</fullName>
    </submittedName>
</protein>
<evidence type="ECO:0000256" key="1">
    <source>
        <dbReference type="SAM" id="MobiDB-lite"/>
    </source>
</evidence>
<dbReference type="STRING" id="3988.B9T0I2"/>
<feature type="compositionally biased region" description="Polar residues" evidence="1">
    <location>
        <begin position="896"/>
        <end position="908"/>
    </location>
</feature>